<dbReference type="Proteomes" id="UP000823749">
    <property type="component" value="Chromosome 2"/>
</dbReference>
<proteinExistence type="predicted"/>
<evidence type="ECO:0000313" key="1">
    <source>
        <dbReference type="EMBL" id="KAG5562035.1"/>
    </source>
</evidence>
<gene>
    <name evidence="1" type="ORF">RHGRI_004917</name>
</gene>
<keyword evidence="2" id="KW-1185">Reference proteome</keyword>
<comment type="caution">
    <text evidence="1">The sequence shown here is derived from an EMBL/GenBank/DDBJ whole genome shotgun (WGS) entry which is preliminary data.</text>
</comment>
<dbReference type="AlphaFoldDB" id="A0AAV6LBE7"/>
<organism evidence="1 2">
    <name type="scientific">Rhododendron griersonianum</name>
    <dbReference type="NCBI Taxonomy" id="479676"/>
    <lineage>
        <taxon>Eukaryota</taxon>
        <taxon>Viridiplantae</taxon>
        <taxon>Streptophyta</taxon>
        <taxon>Embryophyta</taxon>
        <taxon>Tracheophyta</taxon>
        <taxon>Spermatophyta</taxon>
        <taxon>Magnoliopsida</taxon>
        <taxon>eudicotyledons</taxon>
        <taxon>Gunneridae</taxon>
        <taxon>Pentapetalae</taxon>
        <taxon>asterids</taxon>
        <taxon>Ericales</taxon>
        <taxon>Ericaceae</taxon>
        <taxon>Ericoideae</taxon>
        <taxon>Rhodoreae</taxon>
        <taxon>Rhododendron</taxon>
    </lineage>
</organism>
<name>A0AAV6LBE7_9ERIC</name>
<reference evidence="1" key="1">
    <citation type="submission" date="2020-08" db="EMBL/GenBank/DDBJ databases">
        <title>Plant Genome Project.</title>
        <authorList>
            <person name="Zhang R.-G."/>
        </authorList>
    </citation>
    <scope>NUCLEOTIDE SEQUENCE</scope>
    <source>
        <strain evidence="1">WSP0</strain>
        <tissue evidence="1">Leaf</tissue>
    </source>
</reference>
<evidence type="ECO:0000313" key="2">
    <source>
        <dbReference type="Proteomes" id="UP000823749"/>
    </source>
</evidence>
<dbReference type="EMBL" id="JACTNZ010000002">
    <property type="protein sequence ID" value="KAG5562035.1"/>
    <property type="molecule type" value="Genomic_DNA"/>
</dbReference>
<accession>A0AAV6LBE7</accession>
<sequence>MEIAGSFKPGHGREDLFLLDPSLCWLSFLPLSRRSGRVITSAGGPHDWKNTCIDI</sequence>
<protein>
    <submittedName>
        <fullName evidence="1">Uncharacterized protein</fullName>
    </submittedName>
</protein>